<dbReference type="EMBL" id="BDFE01000015">
    <property type="protein sequence ID" value="GAU08701.1"/>
    <property type="molecule type" value="Genomic_DNA"/>
</dbReference>
<evidence type="ECO:0000259" key="10">
    <source>
        <dbReference type="Pfam" id="PF20258"/>
    </source>
</evidence>
<evidence type="ECO:0000259" key="11">
    <source>
        <dbReference type="Pfam" id="PF20259"/>
    </source>
</evidence>
<evidence type="ECO:0000256" key="4">
    <source>
        <dbReference type="ARBA" id="ARBA00022741"/>
    </source>
</evidence>
<evidence type="ECO:0000256" key="7">
    <source>
        <dbReference type="ARBA" id="ARBA00023157"/>
    </source>
</evidence>
<keyword evidence="6 9" id="KW-0694">RNA-binding</keyword>
<protein>
    <recommendedName>
        <fullName evidence="9">tRNA-specific 2-thiouridylase MnmA</fullName>
        <ecNumber evidence="9">2.8.1.13</ecNumber>
    </recommendedName>
</protein>
<dbReference type="OrthoDB" id="9800696at2"/>
<dbReference type="Proteomes" id="UP000095200">
    <property type="component" value="Unassembled WGS sequence"/>
</dbReference>
<evidence type="ECO:0000256" key="6">
    <source>
        <dbReference type="ARBA" id="ARBA00022884"/>
    </source>
</evidence>
<dbReference type="GO" id="GO:0005524">
    <property type="term" value="F:ATP binding"/>
    <property type="evidence" value="ECO:0007669"/>
    <property type="project" value="UniProtKB-KW"/>
</dbReference>
<organism evidence="12 13">
    <name type="scientific">Desulfoplanes formicivorans</name>
    <dbReference type="NCBI Taxonomy" id="1592317"/>
    <lineage>
        <taxon>Bacteria</taxon>
        <taxon>Pseudomonadati</taxon>
        <taxon>Thermodesulfobacteriota</taxon>
        <taxon>Desulfovibrionia</taxon>
        <taxon>Desulfovibrionales</taxon>
        <taxon>Desulfoplanaceae</taxon>
        <taxon>Desulfoplanes</taxon>
    </lineage>
</organism>
<name>A0A194AI02_9BACT</name>
<dbReference type="PANTHER" id="PTHR11933">
    <property type="entry name" value="TRNA 5-METHYLAMINOMETHYL-2-THIOURIDYLATE -METHYLTRANSFERASE"/>
    <property type="match status" value="1"/>
</dbReference>
<proteinExistence type="inferred from homology"/>
<comment type="function">
    <text evidence="9">Catalyzes the 2-thiolation of uridine at the wobble position (U34) of tRNA, leading to the formation of s(2)U34.</text>
</comment>
<feature type="active site" description="Cysteine persulfide intermediate" evidence="9">
    <location>
        <position position="189"/>
    </location>
</feature>
<evidence type="ECO:0000256" key="1">
    <source>
        <dbReference type="ARBA" id="ARBA00022555"/>
    </source>
</evidence>
<dbReference type="NCBIfam" id="TIGR00420">
    <property type="entry name" value="trmU"/>
    <property type="match status" value="1"/>
</dbReference>
<dbReference type="Pfam" id="PF20258">
    <property type="entry name" value="tRNA_Me_trans_C"/>
    <property type="match status" value="1"/>
</dbReference>
<feature type="site" description="Interaction with tRNA" evidence="9">
    <location>
        <position position="118"/>
    </location>
</feature>
<dbReference type="FunFam" id="2.30.30.280:FF:000001">
    <property type="entry name" value="tRNA-specific 2-thiouridylase MnmA"/>
    <property type="match status" value="1"/>
</dbReference>
<evidence type="ECO:0000256" key="3">
    <source>
        <dbReference type="ARBA" id="ARBA00022694"/>
    </source>
</evidence>
<dbReference type="GO" id="GO:0000049">
    <property type="term" value="F:tRNA binding"/>
    <property type="evidence" value="ECO:0007669"/>
    <property type="project" value="UniProtKB-KW"/>
</dbReference>
<evidence type="ECO:0000256" key="5">
    <source>
        <dbReference type="ARBA" id="ARBA00022840"/>
    </source>
</evidence>
<evidence type="ECO:0000256" key="2">
    <source>
        <dbReference type="ARBA" id="ARBA00022679"/>
    </source>
</evidence>
<feature type="region of interest" description="Interaction with tRNA" evidence="9">
    <location>
        <begin position="293"/>
        <end position="294"/>
    </location>
</feature>
<comment type="subcellular location">
    <subcellularLocation>
        <location evidence="9">Cytoplasm</location>
    </subcellularLocation>
</comment>
<keyword evidence="12" id="KW-0489">Methyltransferase</keyword>
<dbReference type="RefSeq" id="WP_069858437.1">
    <property type="nucleotide sequence ID" value="NZ_BDFE01000015.1"/>
</dbReference>
<keyword evidence="2 9" id="KW-0808">Transferase</keyword>
<feature type="binding site" evidence="9">
    <location>
        <position position="117"/>
    </location>
    <ligand>
        <name>ATP</name>
        <dbReference type="ChEBI" id="CHEBI:30616"/>
    </ligand>
</feature>
<keyword evidence="4 9" id="KW-0547">Nucleotide-binding</keyword>
<dbReference type="SUPFAM" id="SSF52402">
    <property type="entry name" value="Adenine nucleotide alpha hydrolases-like"/>
    <property type="match status" value="1"/>
</dbReference>
<dbReference type="InterPro" id="IPR046884">
    <property type="entry name" value="MnmA-like_central"/>
</dbReference>
<feature type="domain" description="tRNA-specific 2-thiouridylase MnmA-like C-terminal" evidence="10">
    <location>
        <begin position="270"/>
        <end position="342"/>
    </location>
</feature>
<evidence type="ECO:0000256" key="8">
    <source>
        <dbReference type="ARBA" id="ARBA00051542"/>
    </source>
</evidence>
<dbReference type="GO" id="GO:0032259">
    <property type="term" value="P:methylation"/>
    <property type="evidence" value="ECO:0007669"/>
    <property type="project" value="UniProtKB-KW"/>
</dbReference>
<keyword evidence="3 9" id="KW-0819">tRNA processing</keyword>
<dbReference type="GO" id="GO:0005737">
    <property type="term" value="C:cytoplasm"/>
    <property type="evidence" value="ECO:0007669"/>
    <property type="project" value="UniProtKB-SubCell"/>
</dbReference>
<dbReference type="InterPro" id="IPR014729">
    <property type="entry name" value="Rossmann-like_a/b/a_fold"/>
</dbReference>
<feature type="domain" description="tRNA-specific 2-thiouridylase MnmA-like central" evidence="11">
    <location>
        <begin position="207"/>
        <end position="261"/>
    </location>
</feature>
<dbReference type="GO" id="GO:0002143">
    <property type="term" value="P:tRNA wobble position uridine thiolation"/>
    <property type="evidence" value="ECO:0007669"/>
    <property type="project" value="TreeGrafter"/>
</dbReference>
<evidence type="ECO:0000256" key="9">
    <source>
        <dbReference type="HAMAP-Rule" id="MF_00144"/>
    </source>
</evidence>
<dbReference type="HAMAP" id="MF_00144">
    <property type="entry name" value="tRNA_thiouridyl_MnmA"/>
    <property type="match status" value="1"/>
</dbReference>
<comment type="caution">
    <text evidence="9">Lacks conserved residue(s) required for the propagation of feature annotation.</text>
</comment>
<comment type="catalytic activity">
    <reaction evidence="8 9">
        <text>S-sulfanyl-L-cysteinyl-[protein] + uridine(34) in tRNA + AH2 + ATP = 2-thiouridine(34) in tRNA + L-cysteinyl-[protein] + A + AMP + diphosphate + H(+)</text>
        <dbReference type="Rhea" id="RHEA:47032"/>
        <dbReference type="Rhea" id="RHEA-COMP:10131"/>
        <dbReference type="Rhea" id="RHEA-COMP:11726"/>
        <dbReference type="Rhea" id="RHEA-COMP:11727"/>
        <dbReference type="Rhea" id="RHEA-COMP:11728"/>
        <dbReference type="ChEBI" id="CHEBI:13193"/>
        <dbReference type="ChEBI" id="CHEBI:15378"/>
        <dbReference type="ChEBI" id="CHEBI:17499"/>
        <dbReference type="ChEBI" id="CHEBI:29950"/>
        <dbReference type="ChEBI" id="CHEBI:30616"/>
        <dbReference type="ChEBI" id="CHEBI:33019"/>
        <dbReference type="ChEBI" id="CHEBI:61963"/>
        <dbReference type="ChEBI" id="CHEBI:65315"/>
        <dbReference type="ChEBI" id="CHEBI:87170"/>
        <dbReference type="ChEBI" id="CHEBI:456215"/>
        <dbReference type="EC" id="2.8.1.13"/>
    </reaction>
</comment>
<dbReference type="Gene3D" id="3.40.50.620">
    <property type="entry name" value="HUPs"/>
    <property type="match status" value="1"/>
</dbReference>
<dbReference type="InterPro" id="IPR023382">
    <property type="entry name" value="MnmA-like_central_sf"/>
</dbReference>
<evidence type="ECO:0000313" key="12">
    <source>
        <dbReference type="EMBL" id="GAU08701.1"/>
    </source>
</evidence>
<dbReference type="Pfam" id="PF20259">
    <property type="entry name" value="tRNA_Me_trans_M"/>
    <property type="match status" value="1"/>
</dbReference>
<sequence length="343" mass="37990">MTSIALALSGGADSLLSLALLKEQNAHVFGLHALFLPATAKDLERISNLRTQCRLLGVRLETIDLSDAFEKQIIQPFIRAYTQGKTPNPCAWCNRDMKFGLLFEAARKLGADQLATGHYCRIQPSVAGPGLFRGLDPSKDQSYFLSLVGASAWKQVLFPLGERFKKDVLPALKRRGLNAASEEESQEICFIPDNYRSFLSSRGILLPGPGPVVTREGKQIGTHQGLWRYTQGQRRGLKIAYAHPLYVIDKDIRTNTLIVGSRDQLWASTCTAIHANIMVPPAHWPEHPLVQTRYRQQAGRARVRLVGKTLEVEFITPQEVPTPGQVLTVYSREGQVLAGGIIV</sequence>
<dbReference type="Gene3D" id="2.40.30.10">
    <property type="entry name" value="Translation factors"/>
    <property type="match status" value="1"/>
</dbReference>
<dbReference type="NCBIfam" id="NF001138">
    <property type="entry name" value="PRK00143.1"/>
    <property type="match status" value="1"/>
</dbReference>
<gene>
    <name evidence="9" type="primary">mnmA</name>
    <name evidence="12" type="ORF">DPF_1417</name>
</gene>
<reference evidence="13" key="1">
    <citation type="submission" date="2016-06" db="EMBL/GenBank/DDBJ databases">
        <title>Draft genome sequence of Desulfoplanes formicivorans strain Pf12B.</title>
        <authorList>
            <person name="Watanabe M."/>
            <person name="Kojima H."/>
            <person name="Fukui M."/>
        </authorList>
    </citation>
    <scope>NUCLEOTIDE SEQUENCE [LARGE SCALE GENOMIC DNA]</scope>
    <source>
        <strain evidence="13">Pf12B</strain>
    </source>
</reference>
<dbReference type="CDD" id="cd01998">
    <property type="entry name" value="MnmA_TRMU-like"/>
    <property type="match status" value="1"/>
</dbReference>
<dbReference type="PANTHER" id="PTHR11933:SF5">
    <property type="entry name" value="MITOCHONDRIAL TRNA-SPECIFIC 2-THIOURIDYLASE 1"/>
    <property type="match status" value="1"/>
</dbReference>
<keyword evidence="1 9" id="KW-0820">tRNA-binding</keyword>
<evidence type="ECO:0000313" key="13">
    <source>
        <dbReference type="Proteomes" id="UP000095200"/>
    </source>
</evidence>
<dbReference type="InterPro" id="IPR004506">
    <property type="entry name" value="MnmA-like"/>
</dbReference>
<keyword evidence="9" id="KW-0963">Cytoplasm</keyword>
<feature type="site" description="Interaction with tRNA" evidence="9">
    <location>
        <position position="325"/>
    </location>
</feature>
<feature type="active site" description="Nucleophile" evidence="9">
    <location>
        <position position="93"/>
    </location>
</feature>
<dbReference type="STRING" id="1592317.DPF_1417"/>
<keyword evidence="5 9" id="KW-0067">ATP-binding</keyword>
<comment type="similarity">
    <text evidence="9">Belongs to the MnmA/TRMU family.</text>
</comment>
<dbReference type="GO" id="GO:0103016">
    <property type="term" value="F:tRNA-uridine 2-sulfurtransferase activity"/>
    <property type="evidence" value="ECO:0007669"/>
    <property type="project" value="UniProtKB-EC"/>
</dbReference>
<dbReference type="AlphaFoldDB" id="A0A194AI02"/>
<dbReference type="Gene3D" id="2.30.30.280">
    <property type="entry name" value="Adenine nucleotide alpha hydrolases-like domains"/>
    <property type="match status" value="1"/>
</dbReference>
<dbReference type="InterPro" id="IPR046885">
    <property type="entry name" value="MnmA-like_C"/>
</dbReference>
<feature type="binding site" evidence="9">
    <location>
        <begin position="7"/>
        <end position="14"/>
    </location>
    <ligand>
        <name>ATP</name>
        <dbReference type="ChEBI" id="CHEBI:30616"/>
    </ligand>
</feature>
<accession>A0A194AI02</accession>
<dbReference type="Pfam" id="PF03054">
    <property type="entry name" value="tRNA_Me_trans"/>
    <property type="match status" value="1"/>
</dbReference>
<comment type="caution">
    <text evidence="12">The sequence shown here is derived from an EMBL/GenBank/DDBJ whole genome shotgun (WGS) entry which is preliminary data.</text>
</comment>
<dbReference type="EC" id="2.8.1.13" evidence="9"/>
<dbReference type="GO" id="GO:0008168">
    <property type="term" value="F:methyltransferase activity"/>
    <property type="evidence" value="ECO:0007669"/>
    <property type="project" value="UniProtKB-KW"/>
</dbReference>
<keyword evidence="13" id="KW-1185">Reference proteome</keyword>
<feature type="region of interest" description="Interaction with tRNA" evidence="9">
    <location>
        <begin position="139"/>
        <end position="141"/>
    </location>
</feature>
<keyword evidence="7" id="KW-1015">Disulfide bond</keyword>